<reference evidence="1 2" key="1">
    <citation type="submission" date="2020-05" db="EMBL/GenBank/DDBJ databases">
        <authorList>
            <person name="Khan S.A."/>
            <person name="Jeon C.O."/>
            <person name="Chun B.H."/>
        </authorList>
    </citation>
    <scope>NUCLEOTIDE SEQUENCE [LARGE SCALE GENOMIC DNA]</scope>
    <source>
        <strain evidence="1 2">S1162</strain>
    </source>
</reference>
<dbReference type="Proteomes" id="UP000566071">
    <property type="component" value="Unassembled WGS sequence"/>
</dbReference>
<evidence type="ECO:0000313" key="1">
    <source>
        <dbReference type="EMBL" id="NNU34899.1"/>
    </source>
</evidence>
<name>A0ABX1W3U8_9SPHI</name>
<proteinExistence type="predicted"/>
<dbReference type="EMBL" id="JABFCR010000078">
    <property type="protein sequence ID" value="NNU34899.1"/>
    <property type="molecule type" value="Genomic_DNA"/>
</dbReference>
<accession>A0ABX1W3U8</accession>
<keyword evidence="2" id="KW-1185">Reference proteome</keyword>
<gene>
    <name evidence="1" type="ORF">HK413_14120</name>
</gene>
<sequence>MDTADYHVPGIHSHGCNLDTKLVYKEATAISDEARAIYNGWHQDPDFKGEKKD</sequence>
<comment type="caution">
    <text evidence="1">The sequence shown here is derived from an EMBL/GenBank/DDBJ whole genome shotgun (WGS) entry which is preliminary data.</text>
</comment>
<evidence type="ECO:0000313" key="2">
    <source>
        <dbReference type="Proteomes" id="UP000566071"/>
    </source>
</evidence>
<organism evidence="1 2">
    <name type="scientific">Mucilaginibacter humi</name>
    <dbReference type="NCBI Taxonomy" id="2732510"/>
    <lineage>
        <taxon>Bacteria</taxon>
        <taxon>Pseudomonadati</taxon>
        <taxon>Bacteroidota</taxon>
        <taxon>Sphingobacteriia</taxon>
        <taxon>Sphingobacteriales</taxon>
        <taxon>Sphingobacteriaceae</taxon>
        <taxon>Mucilaginibacter</taxon>
    </lineage>
</organism>
<protein>
    <submittedName>
        <fullName evidence="1">Uncharacterized protein</fullName>
    </submittedName>
</protein>